<comment type="caution">
    <text evidence="2">The sequence shown here is derived from an EMBL/GenBank/DDBJ whole genome shotgun (WGS) entry which is preliminary data.</text>
</comment>
<dbReference type="EMBL" id="JBFXLQ010000066">
    <property type="protein sequence ID" value="KAL2862524.1"/>
    <property type="molecule type" value="Genomic_DNA"/>
</dbReference>
<reference evidence="2 3" key="1">
    <citation type="submission" date="2024-07" db="EMBL/GenBank/DDBJ databases">
        <title>Section-level genome sequencing and comparative genomics of Aspergillus sections Usti and Cavernicolus.</title>
        <authorList>
            <consortium name="Lawrence Berkeley National Laboratory"/>
            <person name="Nybo J.L."/>
            <person name="Vesth T.C."/>
            <person name="Theobald S."/>
            <person name="Frisvad J.C."/>
            <person name="Larsen T.O."/>
            <person name="Kjaerboelling I."/>
            <person name="Rothschild-Mancinelli K."/>
            <person name="Lyhne E.K."/>
            <person name="Kogle M.E."/>
            <person name="Barry K."/>
            <person name="Clum A."/>
            <person name="Na H."/>
            <person name="Ledsgaard L."/>
            <person name="Lin J."/>
            <person name="Lipzen A."/>
            <person name="Kuo A."/>
            <person name="Riley R."/>
            <person name="Mondo S."/>
            <person name="Labutti K."/>
            <person name="Haridas S."/>
            <person name="Pangalinan J."/>
            <person name="Salamov A.A."/>
            <person name="Simmons B.A."/>
            <person name="Magnuson J.K."/>
            <person name="Chen J."/>
            <person name="Drula E."/>
            <person name="Henrissat B."/>
            <person name="Wiebenga A."/>
            <person name="Lubbers R.J."/>
            <person name="Gomes A.C."/>
            <person name="Macurrencykelacurrency M.R."/>
            <person name="Stajich J."/>
            <person name="Grigoriev I.V."/>
            <person name="Mortensen U.H."/>
            <person name="De Vries R.P."/>
            <person name="Baker S.E."/>
            <person name="Andersen M.R."/>
        </authorList>
    </citation>
    <scope>NUCLEOTIDE SEQUENCE [LARGE SCALE GENOMIC DNA]</scope>
    <source>
        <strain evidence="2 3">CBS 449.75</strain>
    </source>
</reference>
<accession>A0ABR4LDB3</accession>
<feature type="compositionally biased region" description="Basic residues" evidence="1">
    <location>
        <begin position="72"/>
        <end position="87"/>
    </location>
</feature>
<dbReference type="Proteomes" id="UP001610432">
    <property type="component" value="Unassembled WGS sequence"/>
</dbReference>
<dbReference type="RefSeq" id="XP_070881503.1">
    <property type="nucleotide sequence ID" value="XM_071030372.1"/>
</dbReference>
<evidence type="ECO:0000313" key="2">
    <source>
        <dbReference type="EMBL" id="KAL2862524.1"/>
    </source>
</evidence>
<evidence type="ECO:0000256" key="1">
    <source>
        <dbReference type="SAM" id="MobiDB-lite"/>
    </source>
</evidence>
<feature type="compositionally biased region" description="Basic and acidic residues" evidence="1">
    <location>
        <begin position="109"/>
        <end position="118"/>
    </location>
</feature>
<keyword evidence="3" id="KW-1185">Reference proteome</keyword>
<feature type="region of interest" description="Disordered" evidence="1">
    <location>
        <begin position="253"/>
        <end position="290"/>
    </location>
</feature>
<feature type="compositionally biased region" description="Polar residues" evidence="1">
    <location>
        <begin position="1"/>
        <end position="17"/>
    </location>
</feature>
<proteinExistence type="predicted"/>
<feature type="region of interest" description="Disordered" evidence="1">
    <location>
        <begin position="65"/>
        <end position="127"/>
    </location>
</feature>
<name>A0ABR4LDB3_9EURO</name>
<feature type="region of interest" description="Disordered" evidence="1">
    <location>
        <begin position="155"/>
        <end position="177"/>
    </location>
</feature>
<sequence length="315" mass="36110">MDPSRCQSSQDSSNYTPRCQKRSCPHQTCPHHECVCPIVFWCSRCTRFWCDDCWASVDAHEPLDEELPGMKDHKKTVRKHARGKRNTPHSQGTISQEDTTNHSPMAQEEQEHAIHENHAPGTSSDLPNQTAELALQDYQMQMMLLEQQNKRRLIKAREQQEKAAQAPQSPTPAGAPQMSALQDYQMQMMLLEQQNKQRLIKAREEQEKAAQAPQLPTLVGAAQIRAFQDYHMQLITLLEQQINLRSRRAREELEKPMQSPHVPGTSSDQADQIELSRPTEQASATQSSALEDYQMQLRLLQQHNKKDLMTAKDEQ</sequence>
<dbReference type="GeneID" id="98145444"/>
<feature type="region of interest" description="Disordered" evidence="1">
    <location>
        <begin position="1"/>
        <end position="20"/>
    </location>
</feature>
<feature type="compositionally biased region" description="Polar residues" evidence="1">
    <location>
        <begin position="278"/>
        <end position="289"/>
    </location>
</feature>
<protein>
    <submittedName>
        <fullName evidence="2">Uncharacterized protein</fullName>
    </submittedName>
</protein>
<feature type="compositionally biased region" description="Polar residues" evidence="1">
    <location>
        <begin position="88"/>
        <end position="104"/>
    </location>
</feature>
<organism evidence="2 3">
    <name type="scientific">Aspergillus lucknowensis</name>
    <dbReference type="NCBI Taxonomy" id="176173"/>
    <lineage>
        <taxon>Eukaryota</taxon>
        <taxon>Fungi</taxon>
        <taxon>Dikarya</taxon>
        <taxon>Ascomycota</taxon>
        <taxon>Pezizomycotina</taxon>
        <taxon>Eurotiomycetes</taxon>
        <taxon>Eurotiomycetidae</taxon>
        <taxon>Eurotiales</taxon>
        <taxon>Aspergillaceae</taxon>
        <taxon>Aspergillus</taxon>
        <taxon>Aspergillus subgen. Nidulantes</taxon>
    </lineage>
</organism>
<gene>
    <name evidence="2" type="ORF">BJX67DRAFT_366184</name>
</gene>
<evidence type="ECO:0000313" key="3">
    <source>
        <dbReference type="Proteomes" id="UP001610432"/>
    </source>
</evidence>